<dbReference type="InterPro" id="IPR051093">
    <property type="entry name" value="Neuroligin/BSAL"/>
</dbReference>
<evidence type="ECO:0000256" key="2">
    <source>
        <dbReference type="ARBA" id="ARBA00023180"/>
    </source>
</evidence>
<comment type="similarity">
    <text evidence="1">Belongs to the type-B carboxylesterase/lipase family.</text>
</comment>
<sequence length="283" mass="31597">MDLVAGLHWLRENLPAFGGNPESVTIMELLRRVILLSGSGLSSWALQREPLAIKRKVAEQTGCHGDLLEDDLAPCLRNKPLSELLAVRLDPPRFLPGFAPFVDGTVIVNPSSAPPPTDSSRLGAGAAAVATAAGHELADFPHRELLFGLTTTESYLEFNAQDLEFGFNESRRDRILRTFVRNAYYYHLNEIYSTLKNEYTDWDKPVQNPLSVRDATLELTRQHLILARSIMADLNLSVEWFSQITVRSCDLQRKLMTLAHAEYAMSASKGFILENTCISALRN</sequence>
<reference evidence="4" key="2">
    <citation type="submission" date="2022-10" db="EMBL/GenBank/DDBJ databases">
        <authorList>
            <consortium name="ENA_rothamsted_submissions"/>
            <consortium name="culmorum"/>
            <person name="King R."/>
        </authorList>
    </citation>
    <scope>NUCLEOTIDE SEQUENCE</scope>
</reference>
<protein>
    <recommendedName>
        <fullName evidence="3">Carboxylesterase type B domain-containing protein</fullName>
    </recommendedName>
</protein>
<dbReference type="Gene3D" id="3.40.50.1820">
    <property type="entry name" value="alpha/beta hydrolase"/>
    <property type="match status" value="1"/>
</dbReference>
<feature type="domain" description="Carboxylesterase type B" evidence="3">
    <location>
        <begin position="29"/>
        <end position="226"/>
    </location>
</feature>
<evidence type="ECO:0000259" key="3">
    <source>
        <dbReference type="Pfam" id="PF00135"/>
    </source>
</evidence>
<keyword evidence="2" id="KW-0325">Glycoprotein</keyword>
<evidence type="ECO:0000313" key="4">
    <source>
        <dbReference type="EMBL" id="CAG9784501.1"/>
    </source>
</evidence>
<dbReference type="PANTHER" id="PTHR43903">
    <property type="entry name" value="NEUROLIGIN"/>
    <property type="match status" value="1"/>
</dbReference>
<organism evidence="4 5">
    <name type="scientific">Diatraea saccharalis</name>
    <name type="common">sugarcane borer</name>
    <dbReference type="NCBI Taxonomy" id="40085"/>
    <lineage>
        <taxon>Eukaryota</taxon>
        <taxon>Metazoa</taxon>
        <taxon>Ecdysozoa</taxon>
        <taxon>Arthropoda</taxon>
        <taxon>Hexapoda</taxon>
        <taxon>Insecta</taxon>
        <taxon>Pterygota</taxon>
        <taxon>Neoptera</taxon>
        <taxon>Endopterygota</taxon>
        <taxon>Lepidoptera</taxon>
        <taxon>Glossata</taxon>
        <taxon>Ditrysia</taxon>
        <taxon>Pyraloidea</taxon>
        <taxon>Crambidae</taxon>
        <taxon>Crambinae</taxon>
        <taxon>Diatraea</taxon>
    </lineage>
</organism>
<gene>
    <name evidence="4" type="ORF">DIATSA_LOCUS2593</name>
</gene>
<dbReference type="AlphaFoldDB" id="A0A9N9QVZ5"/>
<reference evidence="4" key="1">
    <citation type="submission" date="2021-12" db="EMBL/GenBank/DDBJ databases">
        <authorList>
            <person name="King R."/>
        </authorList>
    </citation>
    <scope>NUCLEOTIDE SEQUENCE</scope>
</reference>
<dbReference type="InterPro" id="IPR029058">
    <property type="entry name" value="AB_hydrolase_fold"/>
</dbReference>
<proteinExistence type="inferred from homology"/>
<evidence type="ECO:0000313" key="5">
    <source>
        <dbReference type="Proteomes" id="UP001153714"/>
    </source>
</evidence>
<name>A0A9N9QVZ5_9NEOP</name>
<dbReference type="OrthoDB" id="3200163at2759"/>
<dbReference type="Pfam" id="PF00135">
    <property type="entry name" value="COesterase"/>
    <property type="match status" value="1"/>
</dbReference>
<evidence type="ECO:0000256" key="1">
    <source>
        <dbReference type="ARBA" id="ARBA00005964"/>
    </source>
</evidence>
<accession>A0A9N9QVZ5</accession>
<dbReference type="Proteomes" id="UP001153714">
    <property type="component" value="Chromosome 12"/>
</dbReference>
<keyword evidence="5" id="KW-1185">Reference proteome</keyword>
<dbReference type="InterPro" id="IPR002018">
    <property type="entry name" value="CarbesteraseB"/>
</dbReference>
<dbReference type="SUPFAM" id="SSF53474">
    <property type="entry name" value="alpha/beta-Hydrolases"/>
    <property type="match status" value="1"/>
</dbReference>
<dbReference type="EMBL" id="OU893343">
    <property type="protein sequence ID" value="CAG9784501.1"/>
    <property type="molecule type" value="Genomic_DNA"/>
</dbReference>